<dbReference type="GO" id="GO:0098609">
    <property type="term" value="P:cell-cell adhesion"/>
    <property type="evidence" value="ECO:0007669"/>
    <property type="project" value="InterPro"/>
</dbReference>
<gene>
    <name evidence="15" type="primary">LOC132342121</name>
</gene>
<evidence type="ECO:0000256" key="1">
    <source>
        <dbReference type="ARBA" id="ARBA00004479"/>
    </source>
</evidence>
<dbReference type="InterPro" id="IPR013783">
    <property type="entry name" value="Ig-like_fold"/>
</dbReference>
<dbReference type="GeneTree" id="ENSGT00940000161654"/>
<evidence type="ECO:0000313" key="15">
    <source>
        <dbReference type="Ensembl" id="ENSBTAP00000059996.2"/>
    </source>
</evidence>
<keyword evidence="3 13" id="KW-0812">Transmembrane</keyword>
<dbReference type="FunFam" id="2.60.40.10:FF:000194">
    <property type="entry name" value="Intercellular adhesion molecule 1"/>
    <property type="match status" value="1"/>
</dbReference>
<evidence type="ECO:0000256" key="9">
    <source>
        <dbReference type="ARBA" id="ARBA00023157"/>
    </source>
</evidence>
<evidence type="ECO:0000256" key="8">
    <source>
        <dbReference type="ARBA" id="ARBA00023136"/>
    </source>
</evidence>
<accession>A0A3Q1LWY8</accession>
<keyword evidence="8 13" id="KW-0472">Membrane</keyword>
<dbReference type="Gene3D" id="2.60.40.10">
    <property type="entry name" value="Immunoglobulins"/>
    <property type="match status" value="2"/>
</dbReference>
<reference evidence="15" key="1">
    <citation type="submission" date="2018-03" db="EMBL/GenBank/DDBJ databases">
        <title>ARS-UCD1.2.</title>
        <authorList>
            <person name="Rosen B.D."/>
            <person name="Bickhart D.M."/>
            <person name="Koren S."/>
            <person name="Schnabel R.D."/>
            <person name="Hall R."/>
            <person name="Zimin A."/>
            <person name="Dreischer C."/>
            <person name="Schultheiss S."/>
            <person name="Schroeder S.G."/>
            <person name="Elsik C.G."/>
            <person name="Couldrey C."/>
            <person name="Liu G.E."/>
            <person name="Van Tassell C.P."/>
            <person name="Phillippy A.M."/>
            <person name="Smith T.P.L."/>
            <person name="Medrano J.F."/>
        </authorList>
    </citation>
    <scope>NUCLEOTIDE SEQUENCE [LARGE SCALE GENOMIC DNA]</scope>
    <source>
        <strain evidence="15">Hereford</strain>
    </source>
</reference>
<evidence type="ECO:0000256" key="2">
    <source>
        <dbReference type="ARBA" id="ARBA00005925"/>
    </source>
</evidence>
<evidence type="ECO:0000256" key="3">
    <source>
        <dbReference type="ARBA" id="ARBA00022692"/>
    </source>
</evidence>
<name>A0A3Q1LWY8_BOVIN</name>
<organism evidence="15 16">
    <name type="scientific">Bos taurus</name>
    <name type="common">Bovine</name>
    <dbReference type="NCBI Taxonomy" id="9913"/>
    <lineage>
        <taxon>Eukaryota</taxon>
        <taxon>Metazoa</taxon>
        <taxon>Chordata</taxon>
        <taxon>Craniata</taxon>
        <taxon>Vertebrata</taxon>
        <taxon>Euteleostomi</taxon>
        <taxon>Mammalia</taxon>
        <taxon>Eutheria</taxon>
        <taxon>Laurasiatheria</taxon>
        <taxon>Artiodactyla</taxon>
        <taxon>Ruminantia</taxon>
        <taxon>Pecora</taxon>
        <taxon>Bovidae</taxon>
        <taxon>Bovinae</taxon>
        <taxon>Bos</taxon>
    </lineage>
</organism>
<comment type="subcellular location">
    <subcellularLocation>
        <location evidence="1">Membrane</location>
        <topology evidence="1">Single-pass type I membrane protein</topology>
    </subcellularLocation>
</comment>
<evidence type="ECO:0000259" key="14">
    <source>
        <dbReference type="Pfam" id="PF03921"/>
    </source>
</evidence>
<reference evidence="15" key="2">
    <citation type="submission" date="2025-08" db="UniProtKB">
        <authorList>
            <consortium name="Ensembl"/>
        </authorList>
    </citation>
    <scope>IDENTIFICATION</scope>
    <source>
        <strain evidence="15">Hereford</strain>
    </source>
</reference>
<keyword evidence="9" id="KW-1015">Disulfide bond</keyword>
<keyword evidence="6" id="KW-0130">Cell adhesion</keyword>
<dbReference type="InterPro" id="IPR003987">
    <property type="entry name" value="ICAM_VCAM_N"/>
</dbReference>
<feature type="transmembrane region" description="Helical" evidence="13">
    <location>
        <begin position="298"/>
        <end position="321"/>
    </location>
</feature>
<keyword evidence="5" id="KW-0677">Repeat</keyword>
<keyword evidence="7 13" id="KW-1133">Transmembrane helix</keyword>
<dbReference type="Pfam" id="PF03921">
    <property type="entry name" value="ICAM_N"/>
    <property type="match status" value="1"/>
</dbReference>
<dbReference type="SUPFAM" id="SSF48726">
    <property type="entry name" value="Immunoglobulin"/>
    <property type="match status" value="2"/>
</dbReference>
<evidence type="ECO:0000313" key="16">
    <source>
        <dbReference type="Proteomes" id="UP000009136"/>
    </source>
</evidence>
<dbReference type="GO" id="GO:0016020">
    <property type="term" value="C:membrane"/>
    <property type="evidence" value="ECO:0007669"/>
    <property type="project" value="UniProtKB-SubCell"/>
</dbReference>
<dbReference type="InterPro" id="IPR036179">
    <property type="entry name" value="Ig-like_dom_sf"/>
</dbReference>
<keyword evidence="16" id="KW-1185">Reference proteome</keyword>
<keyword evidence="11" id="KW-0393">Immunoglobulin domain</keyword>
<dbReference type="AlphaFoldDB" id="A0A3Q1LWY8"/>
<comment type="similarity">
    <text evidence="2">Belongs to the immunoglobulin superfamily. ICAM family.</text>
</comment>
<dbReference type="PANTHER" id="PTHR13771">
    <property type="entry name" value="INTERCELLULAR ADHESION MOLECULE"/>
    <property type="match status" value="1"/>
</dbReference>
<reference evidence="15" key="3">
    <citation type="submission" date="2025-09" db="UniProtKB">
        <authorList>
            <consortium name="Ensembl"/>
        </authorList>
    </citation>
    <scope>IDENTIFICATION</scope>
    <source>
        <strain evidence="15">Hereford</strain>
    </source>
</reference>
<protein>
    <recommendedName>
        <fullName evidence="14">Intercellular adhesion molecule N-terminal domain-containing protein</fullName>
    </recommendedName>
</protein>
<keyword evidence="4" id="KW-0732">Signal</keyword>
<evidence type="ECO:0000256" key="6">
    <source>
        <dbReference type="ARBA" id="ARBA00022889"/>
    </source>
</evidence>
<evidence type="ECO:0000256" key="4">
    <source>
        <dbReference type="ARBA" id="ARBA00022729"/>
    </source>
</evidence>
<dbReference type="InterPro" id="IPR047012">
    <property type="entry name" value="ICAM_VCAM"/>
</dbReference>
<dbReference type="GO" id="GO:0005178">
    <property type="term" value="F:integrin binding"/>
    <property type="evidence" value="ECO:0007669"/>
    <property type="project" value="InterPro"/>
</dbReference>
<feature type="domain" description="Intercellular adhesion molecule N-terminal" evidence="14">
    <location>
        <begin position="107"/>
        <end position="188"/>
    </location>
</feature>
<dbReference type="Proteomes" id="UP000009136">
    <property type="component" value="Chromosome 19"/>
</dbReference>
<feature type="region of interest" description="Disordered" evidence="12">
    <location>
        <begin position="1"/>
        <end position="37"/>
    </location>
</feature>
<evidence type="ECO:0000256" key="13">
    <source>
        <dbReference type="SAM" id="Phobius"/>
    </source>
</evidence>
<evidence type="ECO:0000256" key="11">
    <source>
        <dbReference type="ARBA" id="ARBA00023319"/>
    </source>
</evidence>
<dbReference type="InterPro" id="IPR013768">
    <property type="entry name" value="ICAM_N"/>
</dbReference>
<dbReference type="VEuPathDB" id="HostDB:ENSBTAG00000019432"/>
<dbReference type="Ensembl" id="ENSBTAT00000078625.2">
    <property type="protein sequence ID" value="ENSBTAP00000059996.2"/>
    <property type="gene ID" value="ENSBTAG00000019432.8"/>
</dbReference>
<sequence>MALTSLLPTEPASRGPKDSFRPGCKGLKPGSEIRSSPGNSGCWKLDLSHPVYPSQHHPFADTGSPQPFPVSLRTPPKMSPFGGWGMLAAFLAMLCCRGSGEKAFEGPEHLMVGSGEFQMINCTASCTDPTNLILETALNKTLLESQAQWKLFQVYNISKDEELLCSFTCAGKQEMKVFNITVFYPPKQVLLTLSHTSVAVGTLFTIECRVPAVAPLEGLTVTLLRGTEILHNQTFEETAPFPHDAVVTHHTTAHREDGHHNFSCEAQMDLRSRGGGLVHRVSDPQRLEVKEPEPNYQMVIMAIVIVLLLLFVTFVFLCFVFSEKWRRGRTGHYPVQAAWNRLRRSHRAQPL</sequence>
<evidence type="ECO:0000256" key="12">
    <source>
        <dbReference type="SAM" id="MobiDB-lite"/>
    </source>
</evidence>
<dbReference type="Bgee" id="ENSBTAG00000019432">
    <property type="expression patterns" value="Expressed in olfactory segment of nasal mucosa and 103 other cell types or tissues"/>
</dbReference>
<dbReference type="PRINTS" id="PR01472">
    <property type="entry name" value="ICAMVCAM1"/>
</dbReference>
<dbReference type="PANTHER" id="PTHR13771:SF3">
    <property type="entry name" value="INTERCELLULAR ADHESION MOLECULE 2"/>
    <property type="match status" value="1"/>
</dbReference>
<dbReference type="FunFam" id="2.60.40.10:FF:000338">
    <property type="entry name" value="intercellular adhesion molecule 5"/>
    <property type="match status" value="1"/>
</dbReference>
<evidence type="ECO:0000256" key="5">
    <source>
        <dbReference type="ARBA" id="ARBA00022737"/>
    </source>
</evidence>
<proteinExistence type="inferred from homology"/>
<evidence type="ECO:0000256" key="7">
    <source>
        <dbReference type="ARBA" id="ARBA00022989"/>
    </source>
</evidence>
<keyword evidence="10" id="KW-0325">Glycoprotein</keyword>
<evidence type="ECO:0000256" key="10">
    <source>
        <dbReference type="ARBA" id="ARBA00023180"/>
    </source>
</evidence>